<evidence type="ECO:0000256" key="1">
    <source>
        <dbReference type="ARBA" id="ARBA00022729"/>
    </source>
</evidence>
<evidence type="ECO:0000256" key="2">
    <source>
        <dbReference type="SAM" id="SignalP"/>
    </source>
</evidence>
<feature type="chain" id="PRO_5019336556" evidence="2">
    <location>
        <begin position="26"/>
        <end position="348"/>
    </location>
</feature>
<gene>
    <name evidence="3" type="primary">potD</name>
    <name evidence="3" type="ORF">CUZ56_00620</name>
</gene>
<accession>A0A433SHB2</accession>
<evidence type="ECO:0000313" key="3">
    <source>
        <dbReference type="EMBL" id="RUS68135.1"/>
    </source>
</evidence>
<dbReference type="PANTHER" id="PTHR30006">
    <property type="entry name" value="THIAMINE-BINDING PERIPLASMIC PROTEIN-RELATED"/>
    <property type="match status" value="1"/>
</dbReference>
<dbReference type="OrthoDB" id="9155688at2"/>
<feature type="signal peptide" evidence="2">
    <location>
        <begin position="1"/>
        <end position="25"/>
    </location>
</feature>
<proteinExistence type="predicted"/>
<dbReference type="GO" id="GO:0015888">
    <property type="term" value="P:thiamine transport"/>
    <property type="evidence" value="ECO:0007669"/>
    <property type="project" value="TreeGrafter"/>
</dbReference>
<dbReference type="AlphaFoldDB" id="A0A433SHB2"/>
<dbReference type="InterPro" id="IPR006059">
    <property type="entry name" value="SBP"/>
</dbReference>
<organism evidence="3 4">
    <name type="scientific">Saezia sanguinis</name>
    <dbReference type="NCBI Taxonomy" id="1965230"/>
    <lineage>
        <taxon>Bacteria</taxon>
        <taxon>Pseudomonadati</taxon>
        <taxon>Pseudomonadota</taxon>
        <taxon>Betaproteobacteria</taxon>
        <taxon>Burkholderiales</taxon>
        <taxon>Saeziaceae</taxon>
        <taxon>Saezia</taxon>
    </lineage>
</organism>
<dbReference type="SUPFAM" id="SSF53850">
    <property type="entry name" value="Periplasmic binding protein-like II"/>
    <property type="match status" value="1"/>
</dbReference>
<name>A0A433SHB2_9BURK</name>
<comment type="caution">
    <text evidence="3">The sequence shown here is derived from an EMBL/GenBank/DDBJ whole genome shotgun (WGS) entry which is preliminary data.</text>
</comment>
<protein>
    <submittedName>
        <fullName evidence="3">Spermidine/putrescine-binding periplasmic protein</fullName>
    </submittedName>
</protein>
<reference evidence="3 4" key="1">
    <citation type="submission" date="2018-01" db="EMBL/GenBank/DDBJ databases">
        <title>Saezia sanguinis gen. nov., sp. nov., in the order Burkholderiales isolated from human blood.</title>
        <authorList>
            <person name="Medina-Pascual M.J."/>
            <person name="Valdezate S."/>
            <person name="Monzon S."/>
            <person name="Cuesta I."/>
            <person name="Carrasco G."/>
            <person name="Villalon P."/>
            <person name="Saez-Nieto J.A."/>
        </authorList>
    </citation>
    <scope>NUCLEOTIDE SEQUENCE [LARGE SCALE GENOMIC DNA]</scope>
    <source>
        <strain evidence="3 4">CNM695-12</strain>
    </source>
</reference>
<keyword evidence="4" id="KW-1185">Reference proteome</keyword>
<sequence length="348" mass="38128" precursor="true">MKRRSFLKTSSTFALALGAPAIIHAQSKQFEGITLNINGYGGDFSRILTEYVSKPLEEKTGLKVSYQDGTASAAVAKLLASRNNPPFDIIMADSPNIPELMRSDIIEPITNAEIPNSSKLLPGVREFGDFGMPFLTNAVVLTYNSKHVKQPVTSYADLARADLKGRVGWMSPSHTAGLLALIALGEANGGTLDNMEPAFKALAAMKDNISMVSDSTVSMVQLFEQEEVWAGAFWDGRVYSMRNKGFPMESVLPKEGAYGLFNYLAPVKGTRKKDAVLAYINQALSDEAANALVEFFRYAPCTNLELAPEVAKDVVVYGKDRSMLKPIDWDKVSQIRGQLLEQFNKAVR</sequence>
<dbReference type="EMBL" id="PQSP01000001">
    <property type="protein sequence ID" value="RUS68135.1"/>
    <property type="molecule type" value="Genomic_DNA"/>
</dbReference>
<dbReference type="Pfam" id="PF13416">
    <property type="entry name" value="SBP_bac_8"/>
    <property type="match status" value="1"/>
</dbReference>
<keyword evidence="1 2" id="KW-0732">Signal</keyword>
<dbReference type="Proteomes" id="UP000286947">
    <property type="component" value="Unassembled WGS sequence"/>
</dbReference>
<dbReference type="GO" id="GO:0030975">
    <property type="term" value="F:thiamine binding"/>
    <property type="evidence" value="ECO:0007669"/>
    <property type="project" value="TreeGrafter"/>
</dbReference>
<dbReference type="CDD" id="cd13589">
    <property type="entry name" value="PBP2_polyamine_RpCGA009"/>
    <property type="match status" value="1"/>
</dbReference>
<evidence type="ECO:0000313" key="4">
    <source>
        <dbReference type="Proteomes" id="UP000286947"/>
    </source>
</evidence>
<dbReference type="GO" id="GO:0030288">
    <property type="term" value="C:outer membrane-bounded periplasmic space"/>
    <property type="evidence" value="ECO:0007669"/>
    <property type="project" value="TreeGrafter"/>
</dbReference>
<dbReference type="RefSeq" id="WP_126978047.1">
    <property type="nucleotide sequence ID" value="NZ_PQSP01000001.1"/>
</dbReference>
<dbReference type="Gene3D" id="3.40.190.10">
    <property type="entry name" value="Periplasmic binding protein-like II"/>
    <property type="match status" value="2"/>
</dbReference>
<dbReference type="GO" id="GO:0030976">
    <property type="term" value="F:thiamine pyrophosphate binding"/>
    <property type="evidence" value="ECO:0007669"/>
    <property type="project" value="TreeGrafter"/>
</dbReference>
<dbReference type="PANTHER" id="PTHR30006:SF2">
    <property type="entry name" value="ABC TRANSPORTER SUBSTRATE-BINDING PROTEIN"/>
    <property type="match status" value="1"/>
</dbReference>